<keyword evidence="1" id="KW-0732">Signal</keyword>
<dbReference type="SUPFAM" id="SSF53474">
    <property type="entry name" value="alpha/beta-Hydrolases"/>
    <property type="match status" value="1"/>
</dbReference>
<comment type="caution">
    <text evidence="3">The sequence shown here is derived from an EMBL/GenBank/DDBJ whole genome shotgun (WGS) entry which is preliminary data.</text>
</comment>
<protein>
    <submittedName>
        <fullName evidence="3">Alpha/beta hydrolase</fullName>
    </submittedName>
</protein>
<feature type="chain" id="PRO_5046783025" evidence="1">
    <location>
        <begin position="33"/>
        <end position="385"/>
    </location>
</feature>
<dbReference type="Pfam" id="PF12697">
    <property type="entry name" value="Abhydrolase_6"/>
    <property type="match status" value="1"/>
</dbReference>
<keyword evidence="4" id="KW-1185">Reference proteome</keyword>
<dbReference type="Gene3D" id="3.40.50.1820">
    <property type="entry name" value="alpha/beta hydrolase"/>
    <property type="match status" value="1"/>
</dbReference>
<dbReference type="PANTHER" id="PTHR43194:SF4">
    <property type="entry name" value="AB HYDROLASE-1 DOMAIN-CONTAINING PROTEIN"/>
    <property type="match status" value="1"/>
</dbReference>
<keyword evidence="3" id="KW-0378">Hydrolase</keyword>
<dbReference type="InterPro" id="IPR000073">
    <property type="entry name" value="AB_hydrolase_1"/>
</dbReference>
<feature type="signal peptide" evidence="1">
    <location>
        <begin position="1"/>
        <end position="32"/>
    </location>
</feature>
<dbReference type="Proteomes" id="UP001216674">
    <property type="component" value="Unassembled WGS sequence"/>
</dbReference>
<dbReference type="EMBL" id="JARJLM010000255">
    <property type="protein sequence ID" value="MDF3834183.1"/>
    <property type="molecule type" value="Genomic_DNA"/>
</dbReference>
<gene>
    <name evidence="3" type="ORF">P3W85_14640</name>
</gene>
<dbReference type="RefSeq" id="WP_276265320.1">
    <property type="nucleotide sequence ID" value="NZ_JARJLM010000255.1"/>
</dbReference>
<feature type="domain" description="AB hydrolase-1" evidence="2">
    <location>
        <begin position="85"/>
        <end position="367"/>
    </location>
</feature>
<organism evidence="3 4">
    <name type="scientific">Cupriavidus basilensis</name>
    <dbReference type="NCBI Taxonomy" id="68895"/>
    <lineage>
        <taxon>Bacteria</taxon>
        <taxon>Pseudomonadati</taxon>
        <taxon>Pseudomonadota</taxon>
        <taxon>Betaproteobacteria</taxon>
        <taxon>Burkholderiales</taxon>
        <taxon>Burkholderiaceae</taxon>
        <taxon>Cupriavidus</taxon>
    </lineage>
</organism>
<sequence length="385" mass="42104">MVTLFSRFRRATVSAFVLLSTLFGLCHGQANASRSQPSVLATQPVIRSYFYMGGGYAGEAGKEVMQGQMYVEQLTPARITQKYPLVMFHGAAQTGTNWLQTPDSRPGWADYFLSQGYVVYLVDQPARGRSAWHPGLDGALANFPVPAIEKLFTASATLGNWPQAKQHTQWPGSGKRGDPVFDAFYATQVEYLASNAETQRRVQAAGAALLDRIGPAILLTHSQAGAFGWLIADARPQAVRGIVAVEPLGPPAQNAVSNEQKARPWGPTDIPLNYDPPVGLAGNLALEQEEQPDSPTLARCFRQREPARQLPNLAGIPILIAVGEASYHAVYDHCTAKYLTQAGATITFWRLENLGIKGNGHMMMLEKNNLDIASWLQQWMQANVR</sequence>
<evidence type="ECO:0000313" key="3">
    <source>
        <dbReference type="EMBL" id="MDF3834183.1"/>
    </source>
</evidence>
<dbReference type="InterPro" id="IPR050228">
    <property type="entry name" value="Carboxylesterase_BioH"/>
</dbReference>
<name>A0ABT6ANK1_9BURK</name>
<evidence type="ECO:0000256" key="1">
    <source>
        <dbReference type="SAM" id="SignalP"/>
    </source>
</evidence>
<dbReference type="GO" id="GO:0016787">
    <property type="term" value="F:hydrolase activity"/>
    <property type="evidence" value="ECO:0007669"/>
    <property type="project" value="UniProtKB-KW"/>
</dbReference>
<proteinExistence type="predicted"/>
<reference evidence="3 4" key="1">
    <citation type="submission" date="2023-03" db="EMBL/GenBank/DDBJ databases">
        <title>Draft assemblies of triclosan tolerant bacteria isolated from returned activated sludge.</title>
        <authorList>
            <person name="Van Hamelsveld S."/>
        </authorList>
    </citation>
    <scope>NUCLEOTIDE SEQUENCE [LARGE SCALE GENOMIC DNA]</scope>
    <source>
        <strain evidence="3 4">GW210010_S58</strain>
    </source>
</reference>
<evidence type="ECO:0000313" key="4">
    <source>
        <dbReference type="Proteomes" id="UP001216674"/>
    </source>
</evidence>
<dbReference type="PANTHER" id="PTHR43194">
    <property type="entry name" value="HYDROLASE ALPHA/BETA FOLD FAMILY"/>
    <property type="match status" value="1"/>
</dbReference>
<dbReference type="InterPro" id="IPR029058">
    <property type="entry name" value="AB_hydrolase_fold"/>
</dbReference>
<dbReference type="CDD" id="cd12809">
    <property type="entry name" value="Esterase_713_like-2"/>
    <property type="match status" value="1"/>
</dbReference>
<accession>A0ABT6ANK1</accession>
<evidence type="ECO:0000259" key="2">
    <source>
        <dbReference type="Pfam" id="PF12697"/>
    </source>
</evidence>